<dbReference type="GO" id="GO:0019346">
    <property type="term" value="P:transsulfuration"/>
    <property type="evidence" value="ECO:0007669"/>
    <property type="project" value="InterPro"/>
</dbReference>
<sequence>MNQKLIYPSFIDLDDDFIELEYIANSYLGYLKNAFQKISKKKTVLPKKSTVVTLSLQNEWIGKLNDFLNEIKKSKKEAIIKSNNLIDLLQLEKAKDASYYFLRSLSGVIGSLVTATDWQSPGFNHSLYSEAGSQTGKTIATINDYKRDWHLNAQSYEKEYVKEYVEAPFKFLLRALMTNSGMAAFTTIFNFLQMQGLIKSQILMGKSCYFQYKQILKESLKDKVIEVDELKTEEIINRIKEIKPSVIFLDSLSNSKYIPVPNLIKIIDYLKHNYKEEIYLVIDNTGLSVNFQPFKLLGIRGKIHLIVFESLMKYVHLGLDRVTGGVIVAGGADGGKLFECRKHLGTNIADASVYAFPKPNRYFLKNRLQRLQRNASFLASSLQSFLAKQKKCSVKRVIYPGRGSFFNLEFDKNHSNTKNYNRFIKIAVSLAQKNDFQLVAGTSFGLNHTRIYLTSLWSNYGIPFLRISTGTENIRQMEVLKGILIKTMEIF</sequence>
<protein>
    <recommendedName>
        <fullName evidence="6">Aminotransferase class I/classII domain-containing protein</fullName>
    </recommendedName>
</protein>
<dbReference type="AlphaFoldDB" id="A0A1F6ARQ5"/>
<dbReference type="GO" id="GO:0016846">
    <property type="term" value="F:carbon-sulfur lyase activity"/>
    <property type="evidence" value="ECO:0007669"/>
    <property type="project" value="TreeGrafter"/>
</dbReference>
<evidence type="ECO:0000256" key="2">
    <source>
        <dbReference type="ARBA" id="ARBA00022898"/>
    </source>
</evidence>
<evidence type="ECO:0008006" key="6">
    <source>
        <dbReference type="Google" id="ProtNLM"/>
    </source>
</evidence>
<dbReference type="SUPFAM" id="SSF53383">
    <property type="entry name" value="PLP-dependent transferases"/>
    <property type="match status" value="1"/>
</dbReference>
<dbReference type="Gene3D" id="3.40.640.10">
    <property type="entry name" value="Type I PLP-dependent aspartate aminotransferase-like (Major domain)"/>
    <property type="match status" value="1"/>
</dbReference>
<evidence type="ECO:0000313" key="4">
    <source>
        <dbReference type="EMBL" id="OGG27338.1"/>
    </source>
</evidence>
<keyword evidence="2 3" id="KW-0663">Pyridoxal phosphate</keyword>
<name>A0A1F6ARQ5_9BACT</name>
<organism evidence="4 5">
    <name type="scientific">Candidatus Gottesmanbacteria bacterium RIFCSPLOWO2_01_FULL_39_12b</name>
    <dbReference type="NCBI Taxonomy" id="1798388"/>
    <lineage>
        <taxon>Bacteria</taxon>
        <taxon>Candidatus Gottesmaniibacteriota</taxon>
    </lineage>
</organism>
<comment type="cofactor">
    <cofactor evidence="1 3">
        <name>pyridoxal 5'-phosphate</name>
        <dbReference type="ChEBI" id="CHEBI:597326"/>
    </cofactor>
</comment>
<evidence type="ECO:0000256" key="1">
    <source>
        <dbReference type="ARBA" id="ARBA00001933"/>
    </source>
</evidence>
<dbReference type="InterPro" id="IPR000277">
    <property type="entry name" value="Cys/Met-Metab_PyrdxlP-dep_enz"/>
</dbReference>
<dbReference type="GO" id="GO:0005737">
    <property type="term" value="C:cytoplasm"/>
    <property type="evidence" value="ECO:0007669"/>
    <property type="project" value="TreeGrafter"/>
</dbReference>
<dbReference type="PANTHER" id="PTHR11808">
    <property type="entry name" value="TRANS-SULFURATION ENZYME FAMILY MEMBER"/>
    <property type="match status" value="1"/>
</dbReference>
<comment type="similarity">
    <text evidence="3">Belongs to the trans-sulfuration enzymes family.</text>
</comment>
<comment type="caution">
    <text evidence="4">The sequence shown here is derived from an EMBL/GenBank/DDBJ whole genome shotgun (WGS) entry which is preliminary data.</text>
</comment>
<dbReference type="Pfam" id="PF01053">
    <property type="entry name" value="Cys_Met_Meta_PP"/>
    <property type="match status" value="1"/>
</dbReference>
<reference evidence="4 5" key="1">
    <citation type="journal article" date="2016" name="Nat. Commun.">
        <title>Thousands of microbial genomes shed light on interconnected biogeochemical processes in an aquifer system.</title>
        <authorList>
            <person name="Anantharaman K."/>
            <person name="Brown C.T."/>
            <person name="Hug L.A."/>
            <person name="Sharon I."/>
            <person name="Castelle C.J."/>
            <person name="Probst A.J."/>
            <person name="Thomas B.C."/>
            <person name="Singh A."/>
            <person name="Wilkins M.J."/>
            <person name="Karaoz U."/>
            <person name="Brodie E.L."/>
            <person name="Williams K.H."/>
            <person name="Hubbard S.S."/>
            <person name="Banfield J.F."/>
        </authorList>
    </citation>
    <scope>NUCLEOTIDE SEQUENCE [LARGE SCALE GENOMIC DNA]</scope>
</reference>
<evidence type="ECO:0000313" key="5">
    <source>
        <dbReference type="Proteomes" id="UP000176609"/>
    </source>
</evidence>
<gene>
    <name evidence="4" type="ORF">A2960_00015</name>
</gene>
<dbReference type="EMBL" id="MFJR01000003">
    <property type="protein sequence ID" value="OGG27338.1"/>
    <property type="molecule type" value="Genomic_DNA"/>
</dbReference>
<evidence type="ECO:0000256" key="3">
    <source>
        <dbReference type="RuleBase" id="RU362118"/>
    </source>
</evidence>
<dbReference type="InterPro" id="IPR015424">
    <property type="entry name" value="PyrdxlP-dep_Trfase"/>
</dbReference>
<accession>A0A1F6ARQ5</accession>
<dbReference type="InterPro" id="IPR015421">
    <property type="entry name" value="PyrdxlP-dep_Trfase_major"/>
</dbReference>
<dbReference type="Proteomes" id="UP000176609">
    <property type="component" value="Unassembled WGS sequence"/>
</dbReference>
<proteinExistence type="inferred from homology"/>
<dbReference type="GO" id="GO:0030170">
    <property type="term" value="F:pyridoxal phosphate binding"/>
    <property type="evidence" value="ECO:0007669"/>
    <property type="project" value="InterPro"/>
</dbReference>